<dbReference type="OrthoDB" id="414243at2759"/>
<dbReference type="InterPro" id="IPR036249">
    <property type="entry name" value="Thioredoxin-like_sf"/>
</dbReference>
<evidence type="ECO:0000313" key="4">
    <source>
        <dbReference type="Proteomes" id="UP000245609"/>
    </source>
</evidence>
<comment type="caution">
    <text evidence="3">The sequence shown here is derived from an EMBL/GenBank/DDBJ whole genome shotgun (WGS) entry which is preliminary data.</text>
</comment>
<dbReference type="AlphaFoldDB" id="A0A2T9YTZ8"/>
<dbReference type="InterPro" id="IPR050213">
    <property type="entry name" value="GST_superfamily"/>
</dbReference>
<dbReference type="InterPro" id="IPR004045">
    <property type="entry name" value="Glutathione_S-Trfase_N"/>
</dbReference>
<protein>
    <recommendedName>
        <fullName evidence="5">Glutathione S-transferase</fullName>
    </recommendedName>
</protein>
<dbReference type="InterPro" id="IPR004046">
    <property type="entry name" value="GST_C"/>
</dbReference>
<proteinExistence type="predicted"/>
<evidence type="ECO:0000313" key="3">
    <source>
        <dbReference type="EMBL" id="PVU95789.1"/>
    </source>
</evidence>
<dbReference type="InterPro" id="IPR036282">
    <property type="entry name" value="Glutathione-S-Trfase_C_sf"/>
</dbReference>
<dbReference type="GO" id="GO:0004364">
    <property type="term" value="F:glutathione transferase activity"/>
    <property type="evidence" value="ECO:0007669"/>
    <property type="project" value="TreeGrafter"/>
</dbReference>
<dbReference type="PANTHER" id="PTHR11571">
    <property type="entry name" value="GLUTATHIONE S-TRANSFERASE"/>
    <property type="match status" value="1"/>
</dbReference>
<feature type="domain" description="GST N-terminal" evidence="1">
    <location>
        <begin position="2"/>
        <end position="81"/>
    </location>
</feature>
<name>A0A2T9YTZ8_9FUNG</name>
<dbReference type="GO" id="GO:0006749">
    <property type="term" value="P:glutathione metabolic process"/>
    <property type="evidence" value="ECO:0007669"/>
    <property type="project" value="TreeGrafter"/>
</dbReference>
<dbReference type="Proteomes" id="UP000245609">
    <property type="component" value="Unassembled WGS sequence"/>
</dbReference>
<dbReference type="Gene3D" id="3.40.30.10">
    <property type="entry name" value="Glutaredoxin"/>
    <property type="match status" value="1"/>
</dbReference>
<dbReference type="PROSITE" id="PS50404">
    <property type="entry name" value="GST_NTER"/>
    <property type="match status" value="1"/>
</dbReference>
<dbReference type="EMBL" id="MBFS01002535">
    <property type="protein sequence ID" value="PVU95789.1"/>
    <property type="molecule type" value="Genomic_DNA"/>
</dbReference>
<sequence>METYILCYFDVDSCGWLTRALLSLAEVEYKNVFPDWPADKAKTPFGRFPVLTEIAQDGSKFVIAESRVIELYLADKFGFLPKDREQRTVVMQYYFQVADVFEWFEIHTFYFNSEISREKYTNRIKTFIERHEPILAQSKSGYYYGDSLTLPDIFLYYLYKTITGLQDQSLNYFATEQIPAISRLIAKVEENTSIKEAFMSYIKK</sequence>
<accession>A0A2T9YTZ8</accession>
<gene>
    <name evidence="3" type="ORF">BB560_005844</name>
</gene>
<dbReference type="PANTHER" id="PTHR11571:SF150">
    <property type="entry name" value="GLUTATHIONE S-TRANSFERASE"/>
    <property type="match status" value="1"/>
</dbReference>
<dbReference type="Pfam" id="PF02798">
    <property type="entry name" value="GST_N"/>
    <property type="match status" value="1"/>
</dbReference>
<dbReference type="InterPro" id="IPR010987">
    <property type="entry name" value="Glutathione-S-Trfase_C-like"/>
</dbReference>
<evidence type="ECO:0008006" key="5">
    <source>
        <dbReference type="Google" id="ProtNLM"/>
    </source>
</evidence>
<dbReference type="InterPro" id="IPR040079">
    <property type="entry name" value="Glutathione_S-Trfase"/>
</dbReference>
<dbReference type="SFLD" id="SFLDS00019">
    <property type="entry name" value="Glutathione_Transferase_(cytos"/>
    <property type="match status" value="1"/>
</dbReference>
<dbReference type="SUPFAM" id="SSF47616">
    <property type="entry name" value="GST C-terminal domain-like"/>
    <property type="match status" value="1"/>
</dbReference>
<reference evidence="3 4" key="1">
    <citation type="journal article" date="2018" name="MBio">
        <title>Comparative Genomics Reveals the Core Gene Toolbox for the Fungus-Insect Symbiosis.</title>
        <authorList>
            <person name="Wang Y."/>
            <person name="Stata M."/>
            <person name="Wang W."/>
            <person name="Stajich J.E."/>
            <person name="White M.M."/>
            <person name="Moncalvo J.M."/>
        </authorList>
    </citation>
    <scope>NUCLEOTIDE SEQUENCE [LARGE SCALE GENOMIC DNA]</scope>
    <source>
        <strain evidence="3 4">SC-DP-2</strain>
    </source>
</reference>
<dbReference type="STRING" id="133381.A0A2T9YTZ8"/>
<dbReference type="SUPFAM" id="SSF52833">
    <property type="entry name" value="Thioredoxin-like"/>
    <property type="match status" value="1"/>
</dbReference>
<evidence type="ECO:0000259" key="1">
    <source>
        <dbReference type="PROSITE" id="PS50404"/>
    </source>
</evidence>
<dbReference type="Gene3D" id="1.20.1050.10">
    <property type="match status" value="1"/>
</dbReference>
<dbReference type="CDD" id="cd00570">
    <property type="entry name" value="GST_N_family"/>
    <property type="match status" value="1"/>
</dbReference>
<dbReference type="Pfam" id="PF14497">
    <property type="entry name" value="GST_C_3"/>
    <property type="match status" value="1"/>
</dbReference>
<keyword evidence="4" id="KW-1185">Reference proteome</keyword>
<organism evidence="3 4">
    <name type="scientific">Smittium megazygosporum</name>
    <dbReference type="NCBI Taxonomy" id="133381"/>
    <lineage>
        <taxon>Eukaryota</taxon>
        <taxon>Fungi</taxon>
        <taxon>Fungi incertae sedis</taxon>
        <taxon>Zoopagomycota</taxon>
        <taxon>Kickxellomycotina</taxon>
        <taxon>Harpellomycetes</taxon>
        <taxon>Harpellales</taxon>
        <taxon>Legeriomycetaceae</taxon>
        <taxon>Smittium</taxon>
    </lineage>
</organism>
<evidence type="ECO:0000259" key="2">
    <source>
        <dbReference type="PROSITE" id="PS50405"/>
    </source>
</evidence>
<dbReference type="PROSITE" id="PS50405">
    <property type="entry name" value="GST_CTER"/>
    <property type="match status" value="1"/>
</dbReference>
<feature type="domain" description="GST C-terminal" evidence="2">
    <location>
        <begin position="83"/>
        <end position="204"/>
    </location>
</feature>